<dbReference type="Proteomes" id="UP000036867">
    <property type="component" value="Unassembled WGS sequence"/>
</dbReference>
<comment type="caution">
    <text evidence="1">The sequence shown here is derived from an EMBL/GenBank/DDBJ whole genome shotgun (WGS) entry which is preliminary data.</text>
</comment>
<organism evidence="1 2">
    <name type="scientific">Viridibacillus arvi</name>
    <dbReference type="NCBI Taxonomy" id="263475"/>
    <lineage>
        <taxon>Bacteria</taxon>
        <taxon>Bacillati</taxon>
        <taxon>Bacillota</taxon>
        <taxon>Bacilli</taxon>
        <taxon>Bacillales</taxon>
        <taxon>Caryophanaceae</taxon>
        <taxon>Viridibacillus</taxon>
    </lineage>
</organism>
<evidence type="ECO:0000313" key="2">
    <source>
        <dbReference type="Proteomes" id="UP000036867"/>
    </source>
</evidence>
<proteinExistence type="predicted"/>
<dbReference type="AlphaFoldDB" id="A0A0M0LFC5"/>
<name>A0A0M0LFC5_9BACL</name>
<sequence length="225" mass="26710">MRGVLRFHENPYQLVQIVNGEKRIYECPQTQIIRAVSSLKYWLQNNKYEIPIYYKIVMPNTNTFIKKRPKKVQLLFNKEISIFLEQLNSLPHKLNVEEFHLLCNQLKSQIKPYNPFPLCQKYNLQPENLIPGMICTCGASIEYSSRRSQCCSNCKAPKQIILEQTMLDWFQLFKPTITNKVCRGFLQIEDKFTISRLFKKMNLTPIGNTKSRVYHYDYNQPLFKK</sequence>
<keyword evidence="2" id="KW-1185">Reference proteome</keyword>
<evidence type="ECO:0000313" key="1">
    <source>
        <dbReference type="EMBL" id="KOO49656.1"/>
    </source>
</evidence>
<dbReference type="STRING" id="263475.AMD00_15100"/>
<evidence type="ECO:0008006" key="3">
    <source>
        <dbReference type="Google" id="ProtNLM"/>
    </source>
</evidence>
<accession>A0A0M0LFC5</accession>
<gene>
    <name evidence="1" type="ORF">AMD00_15100</name>
</gene>
<protein>
    <recommendedName>
        <fullName evidence="3">NERD domain-containing protein</fullName>
    </recommendedName>
</protein>
<dbReference type="EMBL" id="LILB01000005">
    <property type="protein sequence ID" value="KOO49656.1"/>
    <property type="molecule type" value="Genomic_DNA"/>
</dbReference>
<reference evidence="2" key="1">
    <citation type="submission" date="2015-08" db="EMBL/GenBank/DDBJ databases">
        <title>Fjat-10028 dsm 16317.</title>
        <authorList>
            <person name="Liu B."/>
            <person name="Wang J."/>
            <person name="Zhu Y."/>
            <person name="Liu G."/>
            <person name="Chen Q."/>
            <person name="Chen Z."/>
            <person name="Lan J."/>
            <person name="Che J."/>
            <person name="Ge C."/>
            <person name="Shi H."/>
            <person name="Pan Z."/>
            <person name="Liu X."/>
        </authorList>
    </citation>
    <scope>NUCLEOTIDE SEQUENCE [LARGE SCALE GENOMIC DNA]</scope>
    <source>
        <strain evidence="2">DSM 16317</strain>
    </source>
</reference>